<feature type="transmembrane region" description="Helical" evidence="1">
    <location>
        <begin position="165"/>
        <end position="183"/>
    </location>
</feature>
<comment type="caution">
    <text evidence="2">The sequence shown here is derived from an EMBL/GenBank/DDBJ whole genome shotgun (WGS) entry which is preliminary data.</text>
</comment>
<name>A0A420ZDM3_UNCK3</name>
<proteinExistence type="predicted"/>
<dbReference type="EMBL" id="QMNG01000001">
    <property type="protein sequence ID" value="RLC37793.1"/>
    <property type="molecule type" value="Genomic_DNA"/>
</dbReference>
<reference evidence="2 3" key="1">
    <citation type="submission" date="2018-06" db="EMBL/GenBank/DDBJ databases">
        <title>Extensive metabolic versatility and redundancy in microbially diverse, dynamic hydrothermal sediments.</title>
        <authorList>
            <person name="Dombrowski N."/>
            <person name="Teske A."/>
            <person name="Baker B.J."/>
        </authorList>
    </citation>
    <scope>NUCLEOTIDE SEQUENCE [LARGE SCALE GENOMIC DNA]</scope>
    <source>
        <strain evidence="2">B79_G16</strain>
    </source>
</reference>
<protein>
    <submittedName>
        <fullName evidence="2">Uncharacterized protein</fullName>
    </submittedName>
</protein>
<dbReference type="AlphaFoldDB" id="A0A420ZDM3"/>
<keyword evidence="1" id="KW-0812">Transmembrane</keyword>
<sequence length="197" mass="20873">MQCPHCGGKVSITEAGLYCLKCGRLLTQDELSPGNHRGSVSARVPASTQSPARVFLRIVAMAVPFLFLILPQASCTGRSFTGLQLVQTLTSPDAVGVGFLVKLAVFALALACTLAVLVLIVDLFSSRIVLFAFRGVGAIGLIASLFSFLASGDRSLQGLDLRLEVGFWLVVMGFVLLTAAYFIHNLFGAAIQKNNGP</sequence>
<keyword evidence="1" id="KW-0472">Membrane</keyword>
<evidence type="ECO:0000313" key="2">
    <source>
        <dbReference type="EMBL" id="RLC37793.1"/>
    </source>
</evidence>
<feature type="transmembrane region" description="Helical" evidence="1">
    <location>
        <begin position="128"/>
        <end position="150"/>
    </location>
</feature>
<dbReference type="Proteomes" id="UP000281261">
    <property type="component" value="Unassembled WGS sequence"/>
</dbReference>
<organism evidence="2 3">
    <name type="scientific">candidate division Kazan bacterium</name>
    <dbReference type="NCBI Taxonomy" id="2202143"/>
    <lineage>
        <taxon>Bacteria</taxon>
        <taxon>Bacteria division Kazan-3B-28</taxon>
    </lineage>
</organism>
<feature type="transmembrane region" description="Helical" evidence="1">
    <location>
        <begin position="54"/>
        <end position="74"/>
    </location>
</feature>
<gene>
    <name evidence="2" type="ORF">DRH29_00020</name>
</gene>
<accession>A0A420ZDM3</accession>
<evidence type="ECO:0000313" key="3">
    <source>
        <dbReference type="Proteomes" id="UP000281261"/>
    </source>
</evidence>
<feature type="transmembrane region" description="Helical" evidence="1">
    <location>
        <begin position="94"/>
        <end position="121"/>
    </location>
</feature>
<evidence type="ECO:0000256" key="1">
    <source>
        <dbReference type="SAM" id="Phobius"/>
    </source>
</evidence>
<keyword evidence="1" id="KW-1133">Transmembrane helix</keyword>